<accession>A0A2W1ETB0</accession>
<dbReference type="GO" id="GO:0005829">
    <property type="term" value="C:cytosol"/>
    <property type="evidence" value="ECO:0007669"/>
    <property type="project" value="TreeGrafter"/>
</dbReference>
<dbReference type="InterPro" id="IPR025799">
    <property type="entry name" value="Arg_MeTrfase"/>
</dbReference>
<dbReference type="GO" id="GO:0005634">
    <property type="term" value="C:nucleus"/>
    <property type="evidence" value="ECO:0007669"/>
    <property type="project" value="TreeGrafter"/>
</dbReference>
<dbReference type="PANTHER" id="PTHR10738:SF0">
    <property type="entry name" value="PROTEIN ARGININE N-METHYLTRANSFERASE 5"/>
    <property type="match status" value="1"/>
</dbReference>
<sequence length="77" mass="9085">MEQKSKDMISWFPILFPLKVPMTLPANSEVEVSFWRQTDDRKVWYEWLVESYMVVNGQRIRLGVSDLHSSKSNGCMM</sequence>
<feature type="domain" description="PRMT5 oligomerisation" evidence="2">
    <location>
        <begin position="3"/>
        <end position="77"/>
    </location>
</feature>
<gene>
    <name evidence="3" type="ORF">PtrM4_007940</name>
</gene>
<protein>
    <recommendedName>
        <fullName evidence="2">PRMT5 oligomerisation domain-containing protein</fullName>
    </recommendedName>
</protein>
<dbReference type="GO" id="GO:0006355">
    <property type="term" value="P:regulation of DNA-templated transcription"/>
    <property type="evidence" value="ECO:0007669"/>
    <property type="project" value="TreeGrafter"/>
</dbReference>
<dbReference type="Gene3D" id="2.70.160.11">
    <property type="entry name" value="Hnrnp arginine n-methyltransferase1"/>
    <property type="match status" value="1"/>
</dbReference>
<evidence type="ECO:0000313" key="4">
    <source>
        <dbReference type="Proteomes" id="UP000245464"/>
    </source>
</evidence>
<reference evidence="3 4" key="1">
    <citation type="journal article" date="2018" name="BMC Genomics">
        <title>Comparative genomics of the wheat fungal pathogen Pyrenophora tritici-repentis reveals chromosomal variations and genome plasticity.</title>
        <authorList>
            <person name="Moolhuijzen P."/>
            <person name="See P.T."/>
            <person name="Hane J.K."/>
            <person name="Shi G."/>
            <person name="Liu Z."/>
            <person name="Oliver R.P."/>
            <person name="Moffat C.S."/>
        </authorList>
    </citation>
    <scope>NUCLEOTIDE SEQUENCE [LARGE SCALE GENOMIC DNA]</scope>
    <source>
        <strain evidence="3">M4</strain>
    </source>
</reference>
<dbReference type="InterPro" id="IPR035248">
    <property type="entry name" value="PRMT5_C"/>
</dbReference>
<dbReference type="EMBL" id="NQIK02000001">
    <property type="protein sequence ID" value="KAF7576554.1"/>
    <property type="molecule type" value="Genomic_DNA"/>
</dbReference>
<evidence type="ECO:0000256" key="1">
    <source>
        <dbReference type="ARBA" id="ARBA00022691"/>
    </source>
</evidence>
<dbReference type="GeneID" id="90953939"/>
<keyword evidence="1" id="KW-0949">S-adenosyl-L-methionine</keyword>
<evidence type="ECO:0000259" key="2">
    <source>
        <dbReference type="Pfam" id="PF17286"/>
    </source>
</evidence>
<comment type="caution">
    <text evidence="3">The sequence shown here is derived from an EMBL/GenBank/DDBJ whole genome shotgun (WGS) entry which is preliminary data.</text>
</comment>
<dbReference type="Pfam" id="PF17286">
    <property type="entry name" value="PRMT5_C"/>
    <property type="match status" value="1"/>
</dbReference>
<organism evidence="3 4">
    <name type="scientific">Pyrenophora tritici-repentis</name>
    <dbReference type="NCBI Taxonomy" id="45151"/>
    <lineage>
        <taxon>Eukaryota</taxon>
        <taxon>Fungi</taxon>
        <taxon>Dikarya</taxon>
        <taxon>Ascomycota</taxon>
        <taxon>Pezizomycotina</taxon>
        <taxon>Dothideomycetes</taxon>
        <taxon>Pleosporomycetidae</taxon>
        <taxon>Pleosporales</taxon>
        <taxon>Pleosporineae</taxon>
        <taxon>Pleosporaceae</taxon>
        <taxon>Pyrenophora</taxon>
    </lineage>
</organism>
<name>A0A2W1ETB0_9PLEO</name>
<evidence type="ECO:0000313" key="3">
    <source>
        <dbReference type="EMBL" id="KAF7576554.1"/>
    </source>
</evidence>
<dbReference type="Proteomes" id="UP000245464">
    <property type="component" value="Chromosome 1"/>
</dbReference>
<dbReference type="AlphaFoldDB" id="A0A2W1ETB0"/>
<proteinExistence type="predicted"/>
<dbReference type="GO" id="GO:0016274">
    <property type="term" value="F:protein-arginine N-methyltransferase activity"/>
    <property type="evidence" value="ECO:0007669"/>
    <property type="project" value="InterPro"/>
</dbReference>
<dbReference type="PANTHER" id="PTHR10738">
    <property type="entry name" value="PROTEIN ARGININE N-METHYLTRANSFERASE 5"/>
    <property type="match status" value="1"/>
</dbReference>
<dbReference type="KEGG" id="ptrr:90953939"/>
<dbReference type="InterPro" id="IPR029063">
    <property type="entry name" value="SAM-dependent_MTases_sf"/>
</dbReference>
<dbReference type="SUPFAM" id="SSF53335">
    <property type="entry name" value="S-adenosyl-L-methionine-dependent methyltransferases"/>
    <property type="match status" value="1"/>
</dbReference>
<dbReference type="RefSeq" id="XP_065965065.1">
    <property type="nucleotide sequence ID" value="XM_066102863.1"/>
</dbReference>